<evidence type="ECO:0000256" key="2">
    <source>
        <dbReference type="ARBA" id="ARBA00010992"/>
    </source>
</evidence>
<dbReference type="FunFam" id="1.20.1250.20:FF:000078">
    <property type="entry name" value="MFS maltose transporter, putative"/>
    <property type="match status" value="1"/>
</dbReference>
<dbReference type="Pfam" id="PF00083">
    <property type="entry name" value="Sugar_tr"/>
    <property type="match status" value="1"/>
</dbReference>
<dbReference type="InterPro" id="IPR036259">
    <property type="entry name" value="MFS_trans_sf"/>
</dbReference>
<dbReference type="InterPro" id="IPR005828">
    <property type="entry name" value="MFS_sugar_transport-like"/>
</dbReference>
<keyword evidence="6 7" id="KW-0472">Membrane</keyword>
<feature type="domain" description="Major facilitator superfamily (MFS) profile" evidence="8">
    <location>
        <begin position="28"/>
        <end position="475"/>
    </location>
</feature>
<organism evidence="9 10">
    <name type="scientific">Zasmidium cellare ATCC 36951</name>
    <dbReference type="NCBI Taxonomy" id="1080233"/>
    <lineage>
        <taxon>Eukaryota</taxon>
        <taxon>Fungi</taxon>
        <taxon>Dikarya</taxon>
        <taxon>Ascomycota</taxon>
        <taxon>Pezizomycotina</taxon>
        <taxon>Dothideomycetes</taxon>
        <taxon>Dothideomycetidae</taxon>
        <taxon>Mycosphaerellales</taxon>
        <taxon>Mycosphaerellaceae</taxon>
        <taxon>Zasmidium</taxon>
    </lineage>
</organism>
<gene>
    <name evidence="9" type="ORF">M409DRAFT_49238</name>
</gene>
<dbReference type="GO" id="GO:0016020">
    <property type="term" value="C:membrane"/>
    <property type="evidence" value="ECO:0007669"/>
    <property type="project" value="UniProtKB-SubCell"/>
</dbReference>
<dbReference type="PANTHER" id="PTHR48022:SF15">
    <property type="entry name" value="ALPHA-GLUCOSIDE TRANSPORTER, PUTATIVE (AFU_ORTHOLOGUE AFUA_5G00500)-RELATED"/>
    <property type="match status" value="1"/>
</dbReference>
<evidence type="ECO:0000256" key="6">
    <source>
        <dbReference type="ARBA" id="ARBA00023136"/>
    </source>
</evidence>
<dbReference type="PRINTS" id="PR00171">
    <property type="entry name" value="SUGRTRNSPORT"/>
</dbReference>
<keyword evidence="4 7" id="KW-0812">Transmembrane</keyword>
<proteinExistence type="inferred from homology"/>
<dbReference type="PROSITE" id="PS50850">
    <property type="entry name" value="MFS"/>
    <property type="match status" value="1"/>
</dbReference>
<dbReference type="InterPro" id="IPR003663">
    <property type="entry name" value="Sugar/inositol_transpt"/>
</dbReference>
<dbReference type="InterPro" id="IPR005829">
    <property type="entry name" value="Sugar_transporter_CS"/>
</dbReference>
<evidence type="ECO:0000256" key="3">
    <source>
        <dbReference type="ARBA" id="ARBA00022448"/>
    </source>
</evidence>
<dbReference type="EMBL" id="ML993580">
    <property type="protein sequence ID" value="KAF2172696.1"/>
    <property type="molecule type" value="Genomic_DNA"/>
</dbReference>
<feature type="transmembrane region" description="Helical" evidence="7">
    <location>
        <begin position="165"/>
        <end position="184"/>
    </location>
</feature>
<feature type="transmembrane region" description="Helical" evidence="7">
    <location>
        <begin position="378"/>
        <end position="405"/>
    </location>
</feature>
<feature type="transmembrane region" description="Helical" evidence="7">
    <location>
        <begin position="295"/>
        <end position="317"/>
    </location>
</feature>
<sequence>MPFTPQWHVIQAEHRWQILRHQKRFMAWSIYCCVGALMLGYDVLVPSTVSACPAFQRKMGVPYPSQPCGYLIPANRLSGFVACSTAGDILGNLCAGWVMMRFGRKPVLLAISLVAAVGLAMQVSSDDWRIFMGGRFINGIGFGSSYLVAPVWIGENARQELRGFFLCLTNISITFAQFMLGLISRGTSEMAGHWSYKVPLMIQFLFPAILCLFWHWFPESPYFLLQQKRTADARRSLVRLHGHHDLALIDAELNRLRKTADECEKIRSKTLLRGSLLRQCFQNTDRRRTITAMTLAISQPYVGASFVVGYTTYFLGLLRVHEFFTVSLILQTVMLLSNLVSFFAIEALGRRILLNWGVRLLTACLLIIGVMGCVDSTAALWAAIVMFFVWAVVYQLTLGPVVYAVGTEVVSPPLRPIVQSLFSATISLGSWSCQFTIPYMINPDAGNLGLKVGFIWMGFGIVFCVAFFFLVPETKGLSFAESTPLSKRRRKPSWAIQFDEGMPLGVDLLGSHNAWRQAITLPRKIRVGVKCLVGRSVGHG</sequence>
<dbReference type="GeneID" id="54564459"/>
<dbReference type="GO" id="GO:0005351">
    <property type="term" value="F:carbohydrate:proton symporter activity"/>
    <property type="evidence" value="ECO:0007669"/>
    <property type="project" value="TreeGrafter"/>
</dbReference>
<evidence type="ECO:0000256" key="1">
    <source>
        <dbReference type="ARBA" id="ARBA00004141"/>
    </source>
</evidence>
<dbReference type="InterPro" id="IPR050360">
    <property type="entry name" value="MFS_Sugar_Transporters"/>
</dbReference>
<keyword evidence="3" id="KW-0813">Transport</keyword>
<dbReference type="OrthoDB" id="6612291at2759"/>
<reference evidence="9" key="1">
    <citation type="journal article" date="2020" name="Stud. Mycol.">
        <title>101 Dothideomycetes genomes: a test case for predicting lifestyles and emergence of pathogens.</title>
        <authorList>
            <person name="Haridas S."/>
            <person name="Albert R."/>
            <person name="Binder M."/>
            <person name="Bloem J."/>
            <person name="Labutti K."/>
            <person name="Salamov A."/>
            <person name="Andreopoulos B."/>
            <person name="Baker S."/>
            <person name="Barry K."/>
            <person name="Bills G."/>
            <person name="Bluhm B."/>
            <person name="Cannon C."/>
            <person name="Castanera R."/>
            <person name="Culley D."/>
            <person name="Daum C."/>
            <person name="Ezra D."/>
            <person name="Gonzalez J."/>
            <person name="Henrissat B."/>
            <person name="Kuo A."/>
            <person name="Liang C."/>
            <person name="Lipzen A."/>
            <person name="Lutzoni F."/>
            <person name="Magnuson J."/>
            <person name="Mondo S."/>
            <person name="Nolan M."/>
            <person name="Ohm R."/>
            <person name="Pangilinan J."/>
            <person name="Park H.-J."/>
            <person name="Ramirez L."/>
            <person name="Alfaro M."/>
            <person name="Sun H."/>
            <person name="Tritt A."/>
            <person name="Yoshinaga Y."/>
            <person name="Zwiers L.-H."/>
            <person name="Turgeon B."/>
            <person name="Goodwin S."/>
            <person name="Spatafora J."/>
            <person name="Crous P."/>
            <person name="Grigoriev I."/>
        </authorList>
    </citation>
    <scope>NUCLEOTIDE SEQUENCE</scope>
    <source>
        <strain evidence="9">ATCC 36951</strain>
    </source>
</reference>
<dbReference type="SUPFAM" id="SSF103473">
    <property type="entry name" value="MFS general substrate transporter"/>
    <property type="match status" value="1"/>
</dbReference>
<comment type="subcellular location">
    <subcellularLocation>
        <location evidence="1">Membrane</location>
        <topology evidence="1">Multi-pass membrane protein</topology>
    </subcellularLocation>
</comment>
<feature type="transmembrane region" description="Helical" evidence="7">
    <location>
        <begin position="107"/>
        <end position="124"/>
    </location>
</feature>
<feature type="transmembrane region" description="Helical" evidence="7">
    <location>
        <begin position="204"/>
        <end position="225"/>
    </location>
</feature>
<comment type="similarity">
    <text evidence="2">Belongs to the major facilitator superfamily. Sugar transporter (TC 2.A.1.1) family.</text>
</comment>
<feature type="transmembrane region" description="Helical" evidence="7">
    <location>
        <begin position="453"/>
        <end position="471"/>
    </location>
</feature>
<evidence type="ECO:0000259" key="8">
    <source>
        <dbReference type="PROSITE" id="PS50850"/>
    </source>
</evidence>
<feature type="transmembrane region" description="Helical" evidence="7">
    <location>
        <begin position="417"/>
        <end position="441"/>
    </location>
</feature>
<evidence type="ECO:0000256" key="5">
    <source>
        <dbReference type="ARBA" id="ARBA00022989"/>
    </source>
</evidence>
<feature type="transmembrane region" description="Helical" evidence="7">
    <location>
        <begin position="79"/>
        <end position="100"/>
    </location>
</feature>
<dbReference type="RefSeq" id="XP_033673585.1">
    <property type="nucleotide sequence ID" value="XM_033811187.1"/>
</dbReference>
<accession>A0A6A6D4X1</accession>
<evidence type="ECO:0000256" key="7">
    <source>
        <dbReference type="SAM" id="Phobius"/>
    </source>
</evidence>
<keyword evidence="10" id="KW-1185">Reference proteome</keyword>
<feature type="transmembrane region" description="Helical" evidence="7">
    <location>
        <begin position="136"/>
        <end position="153"/>
    </location>
</feature>
<dbReference type="Gene3D" id="1.20.1250.20">
    <property type="entry name" value="MFS general substrate transporter like domains"/>
    <property type="match status" value="1"/>
</dbReference>
<keyword evidence="5 7" id="KW-1133">Transmembrane helix</keyword>
<dbReference type="InterPro" id="IPR020846">
    <property type="entry name" value="MFS_dom"/>
</dbReference>
<evidence type="ECO:0000313" key="9">
    <source>
        <dbReference type="EMBL" id="KAF2172696.1"/>
    </source>
</evidence>
<name>A0A6A6D4X1_ZASCE</name>
<dbReference type="Proteomes" id="UP000799537">
    <property type="component" value="Unassembled WGS sequence"/>
</dbReference>
<dbReference type="PANTHER" id="PTHR48022">
    <property type="entry name" value="PLASTIDIC GLUCOSE TRANSPORTER 4"/>
    <property type="match status" value="1"/>
</dbReference>
<feature type="transmembrane region" description="Helical" evidence="7">
    <location>
        <begin position="323"/>
        <end position="345"/>
    </location>
</feature>
<evidence type="ECO:0000313" key="10">
    <source>
        <dbReference type="Proteomes" id="UP000799537"/>
    </source>
</evidence>
<dbReference type="AlphaFoldDB" id="A0A6A6D4X1"/>
<feature type="transmembrane region" description="Helical" evidence="7">
    <location>
        <begin position="352"/>
        <end position="372"/>
    </location>
</feature>
<dbReference type="PROSITE" id="PS00216">
    <property type="entry name" value="SUGAR_TRANSPORT_1"/>
    <property type="match status" value="1"/>
</dbReference>
<feature type="transmembrane region" description="Helical" evidence="7">
    <location>
        <begin position="25"/>
        <end position="44"/>
    </location>
</feature>
<evidence type="ECO:0000256" key="4">
    <source>
        <dbReference type="ARBA" id="ARBA00022692"/>
    </source>
</evidence>
<protein>
    <recommendedName>
        <fullName evidence="8">Major facilitator superfamily (MFS) profile domain-containing protein</fullName>
    </recommendedName>
</protein>